<feature type="transmembrane region" description="Helical" evidence="1">
    <location>
        <begin position="82"/>
        <end position="109"/>
    </location>
</feature>
<keyword evidence="1" id="KW-1133">Transmembrane helix</keyword>
<feature type="transmembrane region" description="Helical" evidence="1">
    <location>
        <begin position="42"/>
        <end position="61"/>
    </location>
</feature>
<dbReference type="OrthoDB" id="3748549at2"/>
<dbReference type="InterPro" id="IPR021214">
    <property type="entry name" value="DUF2568"/>
</dbReference>
<dbReference type="Pfam" id="PF10823">
    <property type="entry name" value="DUF2568"/>
    <property type="match status" value="1"/>
</dbReference>
<protein>
    <submittedName>
        <fullName evidence="3">DUF2568 domain-containing protein</fullName>
    </submittedName>
</protein>
<evidence type="ECO:0000313" key="3">
    <source>
        <dbReference type="EMBL" id="TNC44196.1"/>
    </source>
</evidence>
<comment type="caution">
    <text evidence="3">The sequence shown here is derived from an EMBL/GenBank/DDBJ whole genome shotgun (WGS) entry which is preliminary data.</text>
</comment>
<evidence type="ECO:0000313" key="4">
    <source>
        <dbReference type="Proteomes" id="UP000306740"/>
    </source>
</evidence>
<dbReference type="EMBL" id="VDFR01000075">
    <property type="protein sequence ID" value="TNC44196.1"/>
    <property type="molecule type" value="Genomic_DNA"/>
</dbReference>
<accession>A0A5C4MHU3</accession>
<dbReference type="AlphaFoldDB" id="A0A5C4MHU3"/>
<evidence type="ECO:0000313" key="2">
    <source>
        <dbReference type="EMBL" id="TNC33246.1"/>
    </source>
</evidence>
<dbReference type="EMBL" id="VDFR01000174">
    <property type="protein sequence ID" value="TNC33246.1"/>
    <property type="molecule type" value="Genomic_DNA"/>
</dbReference>
<name>A0A5C4MHU3_9ACTN</name>
<feature type="transmembrane region" description="Helical" evidence="1">
    <location>
        <begin position="12"/>
        <end position="36"/>
    </location>
</feature>
<gene>
    <name evidence="3" type="ORF">FHE65_17140</name>
    <name evidence="2" type="ORF">FHE65_29275</name>
</gene>
<keyword evidence="1" id="KW-0812">Transmembrane</keyword>
<reference evidence="3 4" key="1">
    <citation type="submission" date="2019-05" db="EMBL/GenBank/DDBJ databases">
        <title>Mumia sp. nov., isolated from the intestinal contents of plateau pika (Ochotona curzoniae) in the Qinghai-Tibet plateau of China.</title>
        <authorList>
            <person name="Tian Z."/>
        </authorList>
    </citation>
    <scope>NUCLEOTIDE SEQUENCE [LARGE SCALE GENOMIC DNA]</scope>
    <source>
        <strain evidence="4">527</strain>
        <strain evidence="3">Z527</strain>
    </source>
</reference>
<keyword evidence="1" id="KW-0472">Membrane</keyword>
<dbReference type="Proteomes" id="UP000306740">
    <property type="component" value="Unassembled WGS sequence"/>
</dbReference>
<evidence type="ECO:0000256" key="1">
    <source>
        <dbReference type="SAM" id="Phobius"/>
    </source>
</evidence>
<organism evidence="3 4">
    <name type="scientific">Mumia zhuanghuii</name>
    <dbReference type="NCBI Taxonomy" id="2585211"/>
    <lineage>
        <taxon>Bacteria</taxon>
        <taxon>Bacillati</taxon>
        <taxon>Actinomycetota</taxon>
        <taxon>Actinomycetes</taxon>
        <taxon>Propionibacteriales</taxon>
        <taxon>Nocardioidaceae</taxon>
        <taxon>Mumia</taxon>
    </lineage>
</organism>
<sequence length="117" mass="12792">MSERRPAPEAERVGPLDVVAFACELAALVLIVLAGWRLGDGWWRGAVLAVALLALAVWFWGRLLAPRSPHRVAMPYRVWVKAGFYLVVGVLGALTGYPLWALALVAVAVTTSAWRRD</sequence>
<proteinExistence type="predicted"/>
<dbReference type="RefSeq" id="WP_139088203.1">
    <property type="nucleotide sequence ID" value="NZ_VDFR01000075.1"/>
</dbReference>